<evidence type="ECO:0000313" key="3">
    <source>
        <dbReference type="Proteomes" id="UP000604046"/>
    </source>
</evidence>
<keyword evidence="3" id="KW-1185">Reference proteome</keyword>
<reference evidence="2" key="1">
    <citation type="submission" date="2021-02" db="EMBL/GenBank/DDBJ databases">
        <authorList>
            <person name="Dougan E. K."/>
            <person name="Rhodes N."/>
            <person name="Thang M."/>
            <person name="Chan C."/>
        </authorList>
    </citation>
    <scope>NUCLEOTIDE SEQUENCE</scope>
</reference>
<dbReference type="AlphaFoldDB" id="A0A812RMB4"/>
<dbReference type="PANTHER" id="PTHR34203">
    <property type="entry name" value="METHYLTRANSFERASE, FKBM FAMILY PROTEIN"/>
    <property type="match status" value="1"/>
</dbReference>
<dbReference type="EMBL" id="CAJNDS010002355">
    <property type="protein sequence ID" value="CAE7446393.1"/>
    <property type="molecule type" value="Genomic_DNA"/>
</dbReference>
<organism evidence="2 3">
    <name type="scientific">Symbiodinium natans</name>
    <dbReference type="NCBI Taxonomy" id="878477"/>
    <lineage>
        <taxon>Eukaryota</taxon>
        <taxon>Sar</taxon>
        <taxon>Alveolata</taxon>
        <taxon>Dinophyceae</taxon>
        <taxon>Suessiales</taxon>
        <taxon>Symbiodiniaceae</taxon>
        <taxon>Symbiodinium</taxon>
    </lineage>
</organism>
<dbReference type="Proteomes" id="UP000604046">
    <property type="component" value="Unassembled WGS sequence"/>
</dbReference>
<dbReference type="SUPFAM" id="SSF53335">
    <property type="entry name" value="S-adenosyl-L-methionine-dependent methyltransferases"/>
    <property type="match status" value="1"/>
</dbReference>
<gene>
    <name evidence="2" type="primary">CYP71D11</name>
    <name evidence="2" type="ORF">SNAT2548_LOCUS24325</name>
</gene>
<proteinExistence type="predicted"/>
<feature type="domain" description="Methyltransferase FkbM" evidence="1">
    <location>
        <begin position="267"/>
        <end position="331"/>
    </location>
</feature>
<evidence type="ECO:0000313" key="2">
    <source>
        <dbReference type="EMBL" id="CAE7446393.1"/>
    </source>
</evidence>
<comment type="caution">
    <text evidence="2">The sequence shown here is derived from an EMBL/GenBank/DDBJ whole genome shotgun (WGS) entry which is preliminary data.</text>
</comment>
<dbReference type="InterPro" id="IPR029063">
    <property type="entry name" value="SAM-dependent_MTases_sf"/>
</dbReference>
<dbReference type="Pfam" id="PF05050">
    <property type="entry name" value="Methyltransf_21"/>
    <property type="match status" value="1"/>
</dbReference>
<dbReference type="InterPro" id="IPR006342">
    <property type="entry name" value="FkbM_mtfrase"/>
</dbReference>
<sequence>MDWRIGGRAANRSEHWPLFGFFLSEVPVQDHKSHKAVILRSRTLATFAPEGLTGRIKYWPSGRFSEHATLAHVAANPAKKGRQVPFAIDVGVFDGMVWSRQLIEHGYFTVGVEPMAKNRRLLSKAFSSLGYLQNLSTYCQLDGISGILRKDLHLCDTRVGTEFMDFGVRLSAAEVAQPRSETFLSEMRQSRQKGSLAGLLHILSVGLGQTAETVTVRNKNEFTSLVRQGYLDSDGQNHPIEAIAVLTLDDLFYGYIHGHVPNVVADAFMATIDLLKVDTEGWELKVLRGGRRFFAEKRVRWLALEYQPAALLSAGSPFEDLLPWLTAHGFQCYSSLIPTARRILFHRYGRHEASTDALTLDEYHSLWDDVTDFRDASARTGRPHRERYHGSFRGLTMADELVCEQMDWES</sequence>
<dbReference type="OrthoDB" id="441807at2759"/>
<dbReference type="InterPro" id="IPR052514">
    <property type="entry name" value="SAM-dependent_MTase"/>
</dbReference>
<accession>A0A812RMB4</accession>
<dbReference type="Gene3D" id="3.40.50.150">
    <property type="entry name" value="Vaccinia Virus protein VP39"/>
    <property type="match status" value="1"/>
</dbReference>
<dbReference type="PANTHER" id="PTHR34203:SF15">
    <property type="entry name" value="SLL1173 PROTEIN"/>
    <property type="match status" value="1"/>
</dbReference>
<protein>
    <submittedName>
        <fullName evidence="2">CYP71D11 protein</fullName>
    </submittedName>
</protein>
<evidence type="ECO:0000259" key="1">
    <source>
        <dbReference type="Pfam" id="PF05050"/>
    </source>
</evidence>
<name>A0A812RMB4_9DINO</name>